<dbReference type="STRING" id="324925.Ppha_0590"/>
<gene>
    <name evidence="1" type="ordered locus">Ppha_0590</name>
</gene>
<evidence type="ECO:0000313" key="2">
    <source>
        <dbReference type="Proteomes" id="UP000002724"/>
    </source>
</evidence>
<keyword evidence="2" id="KW-1185">Reference proteome</keyword>
<reference evidence="1 2" key="1">
    <citation type="submission" date="2008-06" db="EMBL/GenBank/DDBJ databases">
        <title>Complete sequence of Pelodictyon phaeoclathratiforme BU-1.</title>
        <authorList>
            <consortium name="US DOE Joint Genome Institute"/>
            <person name="Lucas S."/>
            <person name="Copeland A."/>
            <person name="Lapidus A."/>
            <person name="Glavina del Rio T."/>
            <person name="Dalin E."/>
            <person name="Tice H."/>
            <person name="Bruce D."/>
            <person name="Goodwin L."/>
            <person name="Pitluck S."/>
            <person name="Schmutz J."/>
            <person name="Larimer F."/>
            <person name="Land M."/>
            <person name="Hauser L."/>
            <person name="Kyrpides N."/>
            <person name="Mikhailova N."/>
            <person name="Liu Z."/>
            <person name="Li T."/>
            <person name="Zhao F."/>
            <person name="Overmann J."/>
            <person name="Bryant D.A."/>
            <person name="Richardson P."/>
        </authorList>
    </citation>
    <scope>NUCLEOTIDE SEQUENCE [LARGE SCALE GENOMIC DNA]</scope>
    <source>
        <strain evidence="2">DSM 5477 / BU-1</strain>
    </source>
</reference>
<dbReference type="Proteomes" id="UP000002724">
    <property type="component" value="Chromosome"/>
</dbReference>
<name>B4SDG1_PELPB</name>
<proteinExistence type="predicted"/>
<dbReference type="EMBL" id="CP001110">
    <property type="protein sequence ID" value="ACF42900.1"/>
    <property type="molecule type" value="Genomic_DNA"/>
</dbReference>
<organism evidence="1 2">
    <name type="scientific">Pelodictyon phaeoclathratiforme (strain DSM 5477 / BU-1)</name>
    <dbReference type="NCBI Taxonomy" id="324925"/>
    <lineage>
        <taxon>Bacteria</taxon>
        <taxon>Pseudomonadati</taxon>
        <taxon>Chlorobiota</taxon>
        <taxon>Chlorobiia</taxon>
        <taxon>Chlorobiales</taxon>
        <taxon>Chlorobiaceae</taxon>
        <taxon>Chlorobium/Pelodictyon group</taxon>
        <taxon>Pelodictyon</taxon>
    </lineage>
</organism>
<evidence type="ECO:0000313" key="1">
    <source>
        <dbReference type="EMBL" id="ACF42900.1"/>
    </source>
</evidence>
<dbReference type="AlphaFoldDB" id="B4SDG1"/>
<accession>B4SDG1</accession>
<protein>
    <submittedName>
        <fullName evidence="1">Uncharacterized protein</fullName>
    </submittedName>
</protein>
<dbReference type="eggNOG" id="ENOG502ZX9G">
    <property type="taxonomic scope" value="Bacteria"/>
</dbReference>
<dbReference type="HOGENOM" id="CLU_2524576_0_0_10"/>
<dbReference type="KEGG" id="pph:Ppha_0590"/>
<sequence length="84" mass="9430">MLTGCICWAGCAIFGAGLGLLPGGWVLRAFNDPDYIESYDDGTRHYLKKIVENENRWLRVVVNVDVIPNKGVTAFFDRRLRGKA</sequence>